<gene>
    <name evidence="5" type="ORF">BDV98DRAFT_653708</name>
</gene>
<feature type="compositionally biased region" description="Low complexity" evidence="1">
    <location>
        <begin position="656"/>
        <end position="669"/>
    </location>
</feature>
<feature type="signal peptide" evidence="3">
    <location>
        <begin position="1"/>
        <end position="19"/>
    </location>
</feature>
<organism evidence="5 6">
    <name type="scientific">Pterulicium gracile</name>
    <dbReference type="NCBI Taxonomy" id="1884261"/>
    <lineage>
        <taxon>Eukaryota</taxon>
        <taxon>Fungi</taxon>
        <taxon>Dikarya</taxon>
        <taxon>Basidiomycota</taxon>
        <taxon>Agaricomycotina</taxon>
        <taxon>Agaricomycetes</taxon>
        <taxon>Agaricomycetidae</taxon>
        <taxon>Agaricales</taxon>
        <taxon>Pleurotineae</taxon>
        <taxon>Pterulaceae</taxon>
        <taxon>Pterulicium</taxon>
    </lineage>
</organism>
<feature type="chain" id="PRO_5022853513" description="Dystroglycan-type cadherin-like domain-containing protein" evidence="3">
    <location>
        <begin position="20"/>
        <end position="1101"/>
    </location>
</feature>
<evidence type="ECO:0000256" key="3">
    <source>
        <dbReference type="SAM" id="SignalP"/>
    </source>
</evidence>
<feature type="region of interest" description="Disordered" evidence="1">
    <location>
        <begin position="521"/>
        <end position="541"/>
    </location>
</feature>
<keyword evidence="2" id="KW-0812">Transmembrane</keyword>
<dbReference type="STRING" id="1884261.A0A5C3QSR9"/>
<evidence type="ECO:0000256" key="2">
    <source>
        <dbReference type="SAM" id="Phobius"/>
    </source>
</evidence>
<dbReference type="InterPro" id="IPR006644">
    <property type="entry name" value="Cadg"/>
</dbReference>
<dbReference type="Pfam" id="PF05345">
    <property type="entry name" value="He_PIG"/>
    <property type="match status" value="2"/>
</dbReference>
<keyword evidence="2" id="KW-0472">Membrane</keyword>
<dbReference type="SUPFAM" id="SSF49313">
    <property type="entry name" value="Cadherin-like"/>
    <property type="match status" value="2"/>
</dbReference>
<dbReference type="AlphaFoldDB" id="A0A5C3QSR9"/>
<feature type="compositionally biased region" description="Acidic residues" evidence="1">
    <location>
        <begin position="713"/>
        <end position="725"/>
    </location>
</feature>
<dbReference type="Gene3D" id="2.60.40.10">
    <property type="entry name" value="Immunoglobulins"/>
    <property type="match status" value="3"/>
</dbReference>
<sequence length="1101" mass="120106">MYTLPFFLLLSLVATLAGAITIEIPLDQQLPQIARIGEPFTWSFAPGSFNSTKGPITYTVPSSLPKWMSFDSDSLTFRGTPGPKDEGTPSISVTAHDTSSSVSSRFKLCVTHFPPPSLHIPIKDQFRSDNPSLSSVFLMDDHSNLKSGIPALRVPPGWSFSIGLDPDTFMSPNNLYYDALSADGTPLPDWVVFRPSPMTFNGVAPYIKGTRVYTLALHASDQEGFTASVVPFNLVVSTEEVLISSAAFKLPTINVTAETPTSVSLTSAVDFTGFLIDGRPLDTSDIKELSVDTSAYSWLKYDSDRRILSGTPPAELTRAHTPLPVKIVTSSDRSVETSLSISVVPSFFSASTLPAIMSDEEGKVKFDLSKFFSNQPKDDVALSVSFNVSGAAQFLHFESNKAVLEGRVPASFAQDVSVTFAAYSRITHSTSHTRADVHFPESRAYVGGPSSEISDEDVKAKKHRAMVIALAVTFALVGGIGLFVVLALVRRCMRTKDTALVGVEAFDKLPDADKQWYLQNDEEARGERGPGIQPPGPRASMYGNLGMGRPFSPPTRAPLTGDGSFMNKGAFVSKINDKGLFVPRIQDIKAGIRRVSDRVRRSQRTGRPTISKPSQSAQASESDFSIAHSPPIYGDMRSRSLDQTSYASSMPLSLETTTSAMATSPTSSTGMNSLPLRREDEREFVPPLPNKPPQLRRQASSKASMGSPGNPETLDDDEDEFDEGEGVVMHVTKAGSLRSARGSLSPARRPRGPPEIKVTAGSQPGRSAIPTRYSPTARTSPESSEYQSSPSVPQGLQAQLSMPPLSLRPRVMPFTNAHHNQVDLPRERVVSQSAHRVYTPLIAGESEPASIPTFRTIHARAIARKKFHQVISTNEPSANSQLTVRLVKGPNGKALPAFMYKNNGRFATRAAGYIEFNGDAKVEDRGTYTVDIVTLVGGVVVGRMELADLRLGTTLLCNAHYYELYFCMHHDLSWSADIAPYGYIPMMIPCQLGRRILPSLLQATLLHPTCLFSFLCFVIHAPGTHQRRVSLRSPLSLSFSPWVPPSPRSLWSQSPTVTVGARGTRFVHQRFIIATRDCLMDVGSAMWRGSWWLWLSLVVVA</sequence>
<name>A0A5C3QSR9_9AGAR</name>
<feature type="compositionally biased region" description="Polar residues" evidence="1">
    <location>
        <begin position="605"/>
        <end position="623"/>
    </location>
</feature>
<evidence type="ECO:0000313" key="5">
    <source>
        <dbReference type="EMBL" id="TFL05035.1"/>
    </source>
</evidence>
<proteinExistence type="predicted"/>
<reference evidence="5 6" key="1">
    <citation type="journal article" date="2019" name="Nat. Ecol. Evol.">
        <title>Megaphylogeny resolves global patterns of mushroom evolution.</title>
        <authorList>
            <person name="Varga T."/>
            <person name="Krizsan K."/>
            <person name="Foldi C."/>
            <person name="Dima B."/>
            <person name="Sanchez-Garcia M."/>
            <person name="Sanchez-Ramirez S."/>
            <person name="Szollosi G.J."/>
            <person name="Szarkandi J.G."/>
            <person name="Papp V."/>
            <person name="Albert L."/>
            <person name="Andreopoulos W."/>
            <person name="Angelini C."/>
            <person name="Antonin V."/>
            <person name="Barry K.W."/>
            <person name="Bougher N.L."/>
            <person name="Buchanan P."/>
            <person name="Buyck B."/>
            <person name="Bense V."/>
            <person name="Catcheside P."/>
            <person name="Chovatia M."/>
            <person name="Cooper J."/>
            <person name="Damon W."/>
            <person name="Desjardin D."/>
            <person name="Finy P."/>
            <person name="Geml J."/>
            <person name="Haridas S."/>
            <person name="Hughes K."/>
            <person name="Justo A."/>
            <person name="Karasinski D."/>
            <person name="Kautmanova I."/>
            <person name="Kiss B."/>
            <person name="Kocsube S."/>
            <person name="Kotiranta H."/>
            <person name="LaButti K.M."/>
            <person name="Lechner B.E."/>
            <person name="Liimatainen K."/>
            <person name="Lipzen A."/>
            <person name="Lukacs Z."/>
            <person name="Mihaltcheva S."/>
            <person name="Morgado L.N."/>
            <person name="Niskanen T."/>
            <person name="Noordeloos M.E."/>
            <person name="Ohm R.A."/>
            <person name="Ortiz-Santana B."/>
            <person name="Ovrebo C."/>
            <person name="Racz N."/>
            <person name="Riley R."/>
            <person name="Savchenko A."/>
            <person name="Shiryaev A."/>
            <person name="Soop K."/>
            <person name="Spirin V."/>
            <person name="Szebenyi C."/>
            <person name="Tomsovsky M."/>
            <person name="Tulloss R.E."/>
            <person name="Uehling J."/>
            <person name="Grigoriev I.V."/>
            <person name="Vagvolgyi C."/>
            <person name="Papp T."/>
            <person name="Martin F.M."/>
            <person name="Miettinen O."/>
            <person name="Hibbett D.S."/>
            <person name="Nagy L.G."/>
        </authorList>
    </citation>
    <scope>NUCLEOTIDE SEQUENCE [LARGE SCALE GENOMIC DNA]</scope>
    <source>
        <strain evidence="5 6">CBS 309.79</strain>
    </source>
</reference>
<dbReference type="InterPro" id="IPR015919">
    <property type="entry name" value="Cadherin-like_sf"/>
</dbReference>
<feature type="domain" description="Dystroglycan-type cadherin-like" evidence="4">
    <location>
        <begin position="21"/>
        <end position="117"/>
    </location>
</feature>
<dbReference type="OrthoDB" id="414243at2759"/>
<protein>
    <recommendedName>
        <fullName evidence="4">Dystroglycan-type cadherin-like domain-containing protein</fullName>
    </recommendedName>
</protein>
<evidence type="ECO:0000256" key="1">
    <source>
        <dbReference type="SAM" id="MobiDB-lite"/>
    </source>
</evidence>
<keyword evidence="2" id="KW-1133">Transmembrane helix</keyword>
<feature type="domain" description="Dystroglycan-type cadherin-like" evidence="4">
    <location>
        <begin position="144"/>
        <end position="243"/>
    </location>
</feature>
<evidence type="ECO:0000313" key="6">
    <source>
        <dbReference type="Proteomes" id="UP000305067"/>
    </source>
</evidence>
<feature type="region of interest" description="Disordered" evidence="1">
    <location>
        <begin position="656"/>
        <end position="797"/>
    </location>
</feature>
<evidence type="ECO:0000259" key="4">
    <source>
        <dbReference type="SMART" id="SM00736"/>
    </source>
</evidence>
<keyword evidence="6" id="KW-1185">Reference proteome</keyword>
<feature type="region of interest" description="Disordered" evidence="1">
    <location>
        <begin position="593"/>
        <end position="638"/>
    </location>
</feature>
<dbReference type="Proteomes" id="UP000305067">
    <property type="component" value="Unassembled WGS sequence"/>
</dbReference>
<dbReference type="InterPro" id="IPR013783">
    <property type="entry name" value="Ig-like_fold"/>
</dbReference>
<keyword evidence="3" id="KW-0732">Signal</keyword>
<accession>A0A5C3QSR9</accession>
<feature type="transmembrane region" description="Helical" evidence="2">
    <location>
        <begin position="465"/>
        <end position="489"/>
    </location>
</feature>
<dbReference type="EMBL" id="ML178817">
    <property type="protein sequence ID" value="TFL05035.1"/>
    <property type="molecule type" value="Genomic_DNA"/>
</dbReference>
<feature type="compositionally biased region" description="Low complexity" evidence="1">
    <location>
        <begin position="780"/>
        <end position="794"/>
    </location>
</feature>
<dbReference type="GO" id="GO:0005509">
    <property type="term" value="F:calcium ion binding"/>
    <property type="evidence" value="ECO:0007669"/>
    <property type="project" value="InterPro"/>
</dbReference>
<dbReference type="SMART" id="SM00736">
    <property type="entry name" value="CADG"/>
    <property type="match status" value="2"/>
</dbReference>
<dbReference type="GO" id="GO:0016020">
    <property type="term" value="C:membrane"/>
    <property type="evidence" value="ECO:0007669"/>
    <property type="project" value="InterPro"/>
</dbReference>